<proteinExistence type="predicted"/>
<keyword evidence="3" id="KW-1185">Reference proteome</keyword>
<reference evidence="2 3" key="1">
    <citation type="submission" date="2019-06" db="EMBL/GenBank/DDBJ databases">
        <title>Draft genome of Streptomyces sedi sp. JCM16909.</title>
        <authorList>
            <person name="Klykleung N."/>
            <person name="Tanasupawat S."/>
            <person name="Kudo T."/>
            <person name="Yuki M."/>
            <person name="Ohkuma M."/>
        </authorList>
    </citation>
    <scope>NUCLEOTIDE SEQUENCE [LARGE SCALE GENOMIC DNA]</scope>
    <source>
        <strain evidence="2 3">JCM 16909</strain>
    </source>
</reference>
<evidence type="ECO:0000313" key="3">
    <source>
        <dbReference type="Proteomes" id="UP000311713"/>
    </source>
</evidence>
<dbReference type="EMBL" id="VDGT01000001">
    <property type="protein sequence ID" value="TNM34216.1"/>
    <property type="molecule type" value="Genomic_DNA"/>
</dbReference>
<accession>A0A5C4VFJ8</accession>
<sequence>MSAGPYEPTEEIKRLLRPRSTHPVTNRRGSSVWRVTGEDRRRHAVKLGYVSSPTHTFTALAPAREAVILRQLDRTGVHWGEWEHGTWSVQPWRKGESLWELWEGYRNGSRDTDAQTADALACARELARLHDAGWVHGDVQPHHFIIGDQRTDLIDLGLARGGDIPEVLDFPFRGCLVIYESPEISRSVLEYGHAVPTTESDVFGLGASLFISATGLRAVEFPPDAEREEQRRVIAKGHHRKVTVPGPLGAAIEAMLSPVPADRPTLAEICDAWE</sequence>
<keyword evidence="2" id="KW-0808">Transferase</keyword>
<dbReference type="PROSITE" id="PS50011">
    <property type="entry name" value="PROTEIN_KINASE_DOM"/>
    <property type="match status" value="1"/>
</dbReference>
<evidence type="ECO:0000313" key="2">
    <source>
        <dbReference type="EMBL" id="TNM34216.1"/>
    </source>
</evidence>
<evidence type="ECO:0000259" key="1">
    <source>
        <dbReference type="PROSITE" id="PS50011"/>
    </source>
</evidence>
<comment type="caution">
    <text evidence="2">The sequence shown here is derived from an EMBL/GenBank/DDBJ whole genome shotgun (WGS) entry which is preliminary data.</text>
</comment>
<gene>
    <name evidence="2" type="ORF">FH715_00510</name>
</gene>
<dbReference type="OrthoDB" id="2988131at2"/>
<keyword evidence="2" id="KW-0418">Kinase</keyword>
<dbReference type="Proteomes" id="UP000311713">
    <property type="component" value="Unassembled WGS sequence"/>
</dbReference>
<dbReference type="SUPFAM" id="SSF56112">
    <property type="entry name" value="Protein kinase-like (PK-like)"/>
    <property type="match status" value="1"/>
</dbReference>
<protein>
    <submittedName>
        <fullName evidence="2">Protein kinase</fullName>
    </submittedName>
</protein>
<organism evidence="2 3">
    <name type="scientific">Streptomyces sedi</name>
    <dbReference type="NCBI Taxonomy" id="555059"/>
    <lineage>
        <taxon>Bacteria</taxon>
        <taxon>Bacillati</taxon>
        <taxon>Actinomycetota</taxon>
        <taxon>Actinomycetes</taxon>
        <taxon>Kitasatosporales</taxon>
        <taxon>Streptomycetaceae</taxon>
        <taxon>Streptomyces</taxon>
    </lineage>
</organism>
<dbReference type="AlphaFoldDB" id="A0A5C4VFJ8"/>
<dbReference type="InterPro" id="IPR011009">
    <property type="entry name" value="Kinase-like_dom_sf"/>
</dbReference>
<name>A0A5C4VFJ8_9ACTN</name>
<feature type="domain" description="Protein kinase" evidence="1">
    <location>
        <begin position="1"/>
        <end position="274"/>
    </location>
</feature>
<dbReference type="Gene3D" id="1.10.510.10">
    <property type="entry name" value="Transferase(Phosphotransferase) domain 1"/>
    <property type="match status" value="1"/>
</dbReference>
<dbReference type="GO" id="GO:0005524">
    <property type="term" value="F:ATP binding"/>
    <property type="evidence" value="ECO:0007669"/>
    <property type="project" value="InterPro"/>
</dbReference>
<dbReference type="GO" id="GO:0004672">
    <property type="term" value="F:protein kinase activity"/>
    <property type="evidence" value="ECO:0007669"/>
    <property type="project" value="InterPro"/>
</dbReference>
<dbReference type="InterPro" id="IPR000719">
    <property type="entry name" value="Prot_kinase_dom"/>
</dbReference>
<dbReference type="RefSeq" id="WP_139639978.1">
    <property type="nucleotide sequence ID" value="NZ_BAAAZS010000014.1"/>
</dbReference>